<reference evidence="1 2" key="1">
    <citation type="submission" date="2020-12" db="EMBL/GenBank/DDBJ databases">
        <title>Olleya sediminilitoris sp. nov., isolated from a tidal flat.</title>
        <authorList>
            <person name="Park S."/>
            <person name="Yoon J.-H."/>
        </authorList>
    </citation>
    <scope>NUCLEOTIDE SEQUENCE [LARGE SCALE GENOMIC DNA]</scope>
    <source>
        <strain evidence="1 2">YSTF-M6</strain>
    </source>
</reference>
<proteinExistence type="predicted"/>
<evidence type="ECO:0000313" key="2">
    <source>
        <dbReference type="Proteomes" id="UP000605013"/>
    </source>
</evidence>
<accession>A0ABS1WIH2</accession>
<comment type="caution">
    <text evidence="1">The sequence shown here is derived from an EMBL/GenBank/DDBJ whole genome shotgun (WGS) entry which is preliminary data.</text>
</comment>
<name>A0ABS1WIH2_9FLAO</name>
<evidence type="ECO:0000313" key="1">
    <source>
        <dbReference type="EMBL" id="MBL7558920.1"/>
    </source>
</evidence>
<protein>
    <recommendedName>
        <fullName evidence="3">FecR protein domain-containing protein</fullName>
    </recommendedName>
</protein>
<dbReference type="RefSeq" id="WP_116822814.1">
    <property type="nucleotide sequence ID" value="NZ_JAEMEF010000002.1"/>
</dbReference>
<dbReference type="Proteomes" id="UP000605013">
    <property type="component" value="Unassembled WGS sequence"/>
</dbReference>
<evidence type="ECO:0008006" key="3">
    <source>
        <dbReference type="Google" id="ProtNLM"/>
    </source>
</evidence>
<dbReference type="EMBL" id="JAEMEF010000002">
    <property type="protein sequence ID" value="MBL7558920.1"/>
    <property type="molecule type" value="Genomic_DNA"/>
</dbReference>
<gene>
    <name evidence="1" type="ORF">JAO71_03805</name>
</gene>
<keyword evidence="2" id="KW-1185">Reference proteome</keyword>
<sequence>MNLRNKPRIGQELLDVPMGSMIQQMAMAIAEGQMALDANSIDVAEMMGGLKTITDDEGNVTFEDSRVFFGQQKFTSTQAVTYLNSGEASVYEQNKLVEDLKVGASSGALATEADGVYTLTTAGTGSSVEINVPRRLSMMELGFTPTFYQFVDSIIEVKIAIKYTQEGSSTVDINRSTTNKSSRGVGGGVAKFFGSPNASKSTVSTSQVNASYSQKYSYSAEGSSLLRTKLVPIPPPAVLEERIRKMMDEEFTETPPQ</sequence>
<organism evidence="1 2">
    <name type="scientific">Olleya sediminilitoris</name>
    <dbReference type="NCBI Taxonomy" id="2795739"/>
    <lineage>
        <taxon>Bacteria</taxon>
        <taxon>Pseudomonadati</taxon>
        <taxon>Bacteroidota</taxon>
        <taxon>Flavobacteriia</taxon>
        <taxon>Flavobacteriales</taxon>
        <taxon>Flavobacteriaceae</taxon>
    </lineage>
</organism>